<evidence type="ECO:0000313" key="1">
    <source>
        <dbReference type="EMBL" id="KAK9930822.1"/>
    </source>
</evidence>
<sequence length="75" mass="8404">MKVETLRRNSLGVRSENLVTPSTVDPQLKVRVVIVSRSKRSINADSSRLCADPLLHACFFATVKRLRLPLAKSRT</sequence>
<reference evidence="1 2" key="1">
    <citation type="journal article" date="2023" name="G3 (Bethesda)">
        <title>A chromosome-length genome assembly and annotation of blackberry (Rubus argutus, cv. 'Hillquist').</title>
        <authorList>
            <person name="Bruna T."/>
            <person name="Aryal R."/>
            <person name="Dudchenko O."/>
            <person name="Sargent D.J."/>
            <person name="Mead D."/>
            <person name="Buti M."/>
            <person name="Cavallini A."/>
            <person name="Hytonen T."/>
            <person name="Andres J."/>
            <person name="Pham M."/>
            <person name="Weisz D."/>
            <person name="Mascagni F."/>
            <person name="Usai G."/>
            <person name="Natali L."/>
            <person name="Bassil N."/>
            <person name="Fernandez G.E."/>
            <person name="Lomsadze A."/>
            <person name="Armour M."/>
            <person name="Olukolu B."/>
            <person name="Poorten T."/>
            <person name="Britton C."/>
            <person name="Davik J."/>
            <person name="Ashrafi H."/>
            <person name="Aiden E.L."/>
            <person name="Borodovsky M."/>
            <person name="Worthington M."/>
        </authorList>
    </citation>
    <scope>NUCLEOTIDE SEQUENCE [LARGE SCALE GENOMIC DNA]</scope>
    <source>
        <strain evidence="1">PI 553951</strain>
    </source>
</reference>
<dbReference type="EMBL" id="JBEDUW010000004">
    <property type="protein sequence ID" value="KAK9930822.1"/>
    <property type="molecule type" value="Genomic_DNA"/>
</dbReference>
<accession>A0AAW1X2I8</accession>
<dbReference type="Proteomes" id="UP001457282">
    <property type="component" value="Unassembled WGS sequence"/>
</dbReference>
<protein>
    <submittedName>
        <fullName evidence="1">Uncharacterized protein</fullName>
    </submittedName>
</protein>
<comment type="caution">
    <text evidence="1">The sequence shown here is derived from an EMBL/GenBank/DDBJ whole genome shotgun (WGS) entry which is preliminary data.</text>
</comment>
<name>A0AAW1X2I8_RUBAR</name>
<keyword evidence="2" id="KW-1185">Reference proteome</keyword>
<proteinExistence type="predicted"/>
<dbReference type="AlphaFoldDB" id="A0AAW1X2I8"/>
<organism evidence="1 2">
    <name type="scientific">Rubus argutus</name>
    <name type="common">Southern blackberry</name>
    <dbReference type="NCBI Taxonomy" id="59490"/>
    <lineage>
        <taxon>Eukaryota</taxon>
        <taxon>Viridiplantae</taxon>
        <taxon>Streptophyta</taxon>
        <taxon>Embryophyta</taxon>
        <taxon>Tracheophyta</taxon>
        <taxon>Spermatophyta</taxon>
        <taxon>Magnoliopsida</taxon>
        <taxon>eudicotyledons</taxon>
        <taxon>Gunneridae</taxon>
        <taxon>Pentapetalae</taxon>
        <taxon>rosids</taxon>
        <taxon>fabids</taxon>
        <taxon>Rosales</taxon>
        <taxon>Rosaceae</taxon>
        <taxon>Rosoideae</taxon>
        <taxon>Rosoideae incertae sedis</taxon>
        <taxon>Rubus</taxon>
    </lineage>
</organism>
<gene>
    <name evidence="1" type="ORF">M0R45_018131</name>
</gene>
<evidence type="ECO:0000313" key="2">
    <source>
        <dbReference type="Proteomes" id="UP001457282"/>
    </source>
</evidence>